<dbReference type="GO" id="GO:0008270">
    <property type="term" value="F:zinc ion binding"/>
    <property type="evidence" value="ECO:0007669"/>
    <property type="project" value="TreeGrafter"/>
</dbReference>
<dbReference type="GO" id="GO:0005829">
    <property type="term" value="C:cytosol"/>
    <property type="evidence" value="ECO:0007669"/>
    <property type="project" value="TreeGrafter"/>
</dbReference>
<keyword evidence="5" id="KW-0350">Heme biosynthesis</keyword>
<dbReference type="NCBIfam" id="NF006762">
    <property type="entry name" value="PRK09283.1"/>
    <property type="match status" value="1"/>
</dbReference>
<dbReference type="PRINTS" id="PR00144">
    <property type="entry name" value="DALDHYDRTASE"/>
</dbReference>
<evidence type="ECO:0000256" key="4">
    <source>
        <dbReference type="ARBA" id="ARBA00020771"/>
    </source>
</evidence>
<dbReference type="Pfam" id="PF00490">
    <property type="entry name" value="ALAD"/>
    <property type="match status" value="1"/>
</dbReference>
<reference evidence="13 14" key="1">
    <citation type="submission" date="2018-02" db="EMBL/GenBank/DDBJ databases">
        <title>Draft genome sequence of bacterial isolates from marine environment.</title>
        <authorList>
            <person name="Singh S.K."/>
            <person name="Hill R."/>
            <person name="Major S."/>
            <person name="Cai H."/>
            <person name="Li Y."/>
        </authorList>
    </citation>
    <scope>NUCLEOTIDE SEQUENCE [LARGE SCALE GENOMIC DNA]</scope>
    <source>
        <strain evidence="13 14">IMET F</strain>
    </source>
</reference>
<dbReference type="UniPathway" id="UPA00251">
    <property type="reaction ID" value="UER00318"/>
</dbReference>
<evidence type="ECO:0000313" key="14">
    <source>
        <dbReference type="Proteomes" id="UP000238565"/>
    </source>
</evidence>
<evidence type="ECO:0000256" key="7">
    <source>
        <dbReference type="ARBA" id="ARBA00023244"/>
    </source>
</evidence>
<accession>A0A2S7I1Z8</accession>
<organism evidence="13 14">
    <name type="scientific">Cloacibacterium normanense</name>
    <dbReference type="NCBI Taxonomy" id="237258"/>
    <lineage>
        <taxon>Bacteria</taxon>
        <taxon>Pseudomonadati</taxon>
        <taxon>Bacteroidota</taxon>
        <taxon>Flavobacteriia</taxon>
        <taxon>Flavobacteriales</taxon>
        <taxon>Weeksellaceae</taxon>
    </lineage>
</organism>
<evidence type="ECO:0000256" key="12">
    <source>
        <dbReference type="RuleBase" id="RU004161"/>
    </source>
</evidence>
<evidence type="ECO:0000256" key="10">
    <source>
        <dbReference type="PIRSR" id="PIRSR001415-5"/>
    </source>
</evidence>
<dbReference type="Gene3D" id="3.20.20.70">
    <property type="entry name" value="Aldolase class I"/>
    <property type="match status" value="1"/>
</dbReference>
<protein>
    <recommendedName>
        <fullName evidence="4 11">Delta-aminolevulinic acid dehydratase</fullName>
        <ecNumber evidence="3 11">4.2.1.24</ecNumber>
    </recommendedName>
</protein>
<evidence type="ECO:0000256" key="5">
    <source>
        <dbReference type="ARBA" id="ARBA00023133"/>
    </source>
</evidence>
<dbReference type="FunFam" id="3.20.20.70:FF:000019">
    <property type="entry name" value="Delta-aminolevulinic acid dehydratase"/>
    <property type="match status" value="1"/>
</dbReference>
<dbReference type="InterPro" id="IPR013785">
    <property type="entry name" value="Aldolase_TIM"/>
</dbReference>
<dbReference type="EC" id="4.2.1.24" evidence="3 11"/>
<sequence>MIIFSRNRRLRTNESIRSLVRETVLTTNDFVMPMFVMEGENAQEAIPSMPGIFRRTVDLTVKECKELLSLGVKAVNIYMKVPENLKDNLGTEAWNPHGLMQRTIREIKNAIPEMIVMPDVALDPYSIYGHDGIITNGQVDNDATNDALARMSVSHAEAGADVVAPSDMMDGRVAAIRQALEETGHTNVGILSYAAKYASSFYGPFRSALDSAPKDFQEIPKDKKTYQMDFHNSREALNEVYKDIEEGADIIMIKPGLPYLDIVAKVRQEIDLPIAVYNVSGEYAMLKAAAQNGWLDNDKAIIESLTCIKRAGADMIFTYAAKEAAILLNQ</sequence>
<evidence type="ECO:0000256" key="2">
    <source>
        <dbReference type="ARBA" id="ARBA00008055"/>
    </source>
</evidence>
<feature type="active site" description="Schiff-base intermediate with substrate" evidence="9">
    <location>
        <position position="196"/>
    </location>
</feature>
<dbReference type="CDD" id="cd04823">
    <property type="entry name" value="ALAD_PBGS_aspartate_rich"/>
    <property type="match status" value="1"/>
</dbReference>
<dbReference type="PROSITE" id="PS00169">
    <property type="entry name" value="D_ALA_DEHYDRATASE"/>
    <property type="match status" value="1"/>
</dbReference>
<evidence type="ECO:0000256" key="1">
    <source>
        <dbReference type="ARBA" id="ARBA00004694"/>
    </source>
</evidence>
<dbReference type="GO" id="GO:0006782">
    <property type="term" value="P:protoporphyrinogen IX biosynthetic process"/>
    <property type="evidence" value="ECO:0007669"/>
    <property type="project" value="UniProtKB-UniPathway"/>
</dbReference>
<comment type="caution">
    <text evidence="13">The sequence shown here is derived from an EMBL/GenBank/DDBJ whole genome shotgun (WGS) entry which is preliminary data.</text>
</comment>
<dbReference type="PANTHER" id="PTHR11458:SF0">
    <property type="entry name" value="DELTA-AMINOLEVULINIC ACID DEHYDRATASE"/>
    <property type="match status" value="1"/>
</dbReference>
<dbReference type="Proteomes" id="UP000238565">
    <property type="component" value="Unassembled WGS sequence"/>
</dbReference>
<evidence type="ECO:0000256" key="11">
    <source>
        <dbReference type="RuleBase" id="RU000515"/>
    </source>
</evidence>
<proteinExistence type="inferred from homology"/>
<evidence type="ECO:0000313" key="13">
    <source>
        <dbReference type="EMBL" id="PPZ90608.1"/>
    </source>
</evidence>
<dbReference type="GO" id="GO:0004655">
    <property type="term" value="F:porphobilinogen synthase activity"/>
    <property type="evidence" value="ECO:0007669"/>
    <property type="project" value="UniProtKB-EC"/>
</dbReference>
<keyword evidence="7 11" id="KW-0627">Porphyrin biosynthesis</keyword>
<comment type="catalytic activity">
    <reaction evidence="8 11">
        <text>2 5-aminolevulinate = porphobilinogen + 2 H2O + H(+)</text>
        <dbReference type="Rhea" id="RHEA:24064"/>
        <dbReference type="ChEBI" id="CHEBI:15377"/>
        <dbReference type="ChEBI" id="CHEBI:15378"/>
        <dbReference type="ChEBI" id="CHEBI:58126"/>
        <dbReference type="ChEBI" id="CHEBI:356416"/>
        <dbReference type="EC" id="4.2.1.24"/>
    </reaction>
</comment>
<dbReference type="EMBL" id="PTPZ01000009">
    <property type="protein sequence ID" value="PPZ90608.1"/>
    <property type="molecule type" value="Genomic_DNA"/>
</dbReference>
<comment type="similarity">
    <text evidence="2 12">Belongs to the ALAD family.</text>
</comment>
<dbReference type="InterPro" id="IPR030656">
    <property type="entry name" value="ALAD_AS"/>
</dbReference>
<keyword evidence="6 11" id="KW-0456">Lyase</keyword>
<dbReference type="SMART" id="SM01004">
    <property type="entry name" value="ALAD"/>
    <property type="match status" value="1"/>
</dbReference>
<feature type="active site" description="Schiff-base intermediate with substrate" evidence="9">
    <location>
        <position position="254"/>
    </location>
</feature>
<name>A0A2S7I1Z8_9FLAO</name>
<comment type="pathway">
    <text evidence="1">Porphyrin-containing compound metabolism; protoporphyrin-IX biosynthesis; coproporphyrinogen-III from 5-aminolevulinate: step 1/4.</text>
</comment>
<keyword evidence="10" id="KW-0460">Magnesium</keyword>
<dbReference type="SUPFAM" id="SSF51569">
    <property type="entry name" value="Aldolase"/>
    <property type="match status" value="1"/>
</dbReference>
<evidence type="ECO:0000256" key="8">
    <source>
        <dbReference type="ARBA" id="ARBA00047651"/>
    </source>
</evidence>
<keyword evidence="10" id="KW-0479">Metal-binding</keyword>
<dbReference type="AlphaFoldDB" id="A0A2S7I1Z8"/>
<dbReference type="RefSeq" id="WP_104794344.1">
    <property type="nucleotide sequence ID" value="NZ_PTPZ01000009.1"/>
</dbReference>
<dbReference type="PANTHER" id="PTHR11458">
    <property type="entry name" value="DELTA-AMINOLEVULINIC ACID DEHYDRATASE"/>
    <property type="match status" value="1"/>
</dbReference>
<evidence type="ECO:0000256" key="3">
    <source>
        <dbReference type="ARBA" id="ARBA00012053"/>
    </source>
</evidence>
<dbReference type="PIRSF" id="PIRSF001415">
    <property type="entry name" value="Porphbilin_synth"/>
    <property type="match status" value="1"/>
</dbReference>
<evidence type="ECO:0000256" key="6">
    <source>
        <dbReference type="ARBA" id="ARBA00023239"/>
    </source>
</evidence>
<comment type="subunit">
    <text evidence="11">Homooctamer.</text>
</comment>
<evidence type="ECO:0000256" key="9">
    <source>
        <dbReference type="PIRSR" id="PIRSR001415-1"/>
    </source>
</evidence>
<gene>
    <name evidence="13" type="ORF">C3729_11805</name>
</gene>
<dbReference type="InterPro" id="IPR001731">
    <property type="entry name" value="ALAD"/>
</dbReference>
<feature type="binding site" evidence="10">
    <location>
        <position position="239"/>
    </location>
    <ligand>
        <name>Mg(2+)</name>
        <dbReference type="ChEBI" id="CHEBI:18420"/>
    </ligand>
</feature>